<feature type="domain" description="Metallo-beta-lactamase" evidence="7">
    <location>
        <begin position="504"/>
        <end position="711"/>
    </location>
</feature>
<feature type="transmembrane region" description="Helical" evidence="6">
    <location>
        <begin position="388"/>
        <end position="406"/>
    </location>
</feature>
<dbReference type="SMART" id="SM00849">
    <property type="entry name" value="Lactamase_B"/>
    <property type="match status" value="1"/>
</dbReference>
<keyword evidence="5 6" id="KW-0472">Membrane</keyword>
<feature type="transmembrane region" description="Helical" evidence="6">
    <location>
        <begin position="12"/>
        <end position="38"/>
    </location>
</feature>
<evidence type="ECO:0000256" key="3">
    <source>
        <dbReference type="ARBA" id="ARBA00022692"/>
    </source>
</evidence>
<dbReference type="InterPro" id="IPR001279">
    <property type="entry name" value="Metallo-B-lactamas"/>
</dbReference>
<evidence type="ECO:0000256" key="2">
    <source>
        <dbReference type="ARBA" id="ARBA00022475"/>
    </source>
</evidence>
<organism evidence="8 9">
    <name type="scientific">Furfurilactobacillus rossiae DSM 15814</name>
    <dbReference type="NCBI Taxonomy" id="1114972"/>
    <lineage>
        <taxon>Bacteria</taxon>
        <taxon>Bacillati</taxon>
        <taxon>Bacillota</taxon>
        <taxon>Bacilli</taxon>
        <taxon>Lactobacillales</taxon>
        <taxon>Lactobacillaceae</taxon>
        <taxon>Furfurilactobacillus</taxon>
    </lineage>
</organism>
<dbReference type="eggNOG" id="COG0658">
    <property type="taxonomic scope" value="Bacteria"/>
</dbReference>
<feature type="transmembrane region" description="Helical" evidence="6">
    <location>
        <begin position="50"/>
        <end position="67"/>
    </location>
</feature>
<feature type="transmembrane region" description="Helical" evidence="6">
    <location>
        <begin position="441"/>
        <end position="462"/>
    </location>
</feature>
<dbReference type="eggNOG" id="COG2333">
    <property type="taxonomic scope" value="Bacteria"/>
</dbReference>
<dbReference type="STRING" id="1114972.FD35_GL000077"/>
<dbReference type="InterPro" id="IPR052159">
    <property type="entry name" value="Competence_DNA_uptake"/>
</dbReference>
<evidence type="ECO:0000313" key="9">
    <source>
        <dbReference type="Proteomes" id="UP000051999"/>
    </source>
</evidence>
<comment type="subcellular location">
    <subcellularLocation>
        <location evidence="1">Cell membrane</location>
        <topology evidence="1">Multi-pass membrane protein</topology>
    </subcellularLocation>
</comment>
<reference evidence="8 9" key="1">
    <citation type="journal article" date="2015" name="Genome Announc.">
        <title>Expanding the biotechnology potential of lactobacilli through comparative genomics of 213 strains and associated genera.</title>
        <authorList>
            <person name="Sun Z."/>
            <person name="Harris H.M."/>
            <person name="McCann A."/>
            <person name="Guo C."/>
            <person name="Argimon S."/>
            <person name="Zhang W."/>
            <person name="Yang X."/>
            <person name="Jeffery I.B."/>
            <person name="Cooney J.C."/>
            <person name="Kagawa T.F."/>
            <person name="Liu W."/>
            <person name="Song Y."/>
            <person name="Salvetti E."/>
            <person name="Wrobel A."/>
            <person name="Rasinkangas P."/>
            <person name="Parkhill J."/>
            <person name="Rea M.C."/>
            <person name="O'Sullivan O."/>
            <person name="Ritari J."/>
            <person name="Douillard F.P."/>
            <person name="Paul Ross R."/>
            <person name="Yang R."/>
            <person name="Briner A.E."/>
            <person name="Felis G.E."/>
            <person name="de Vos W.M."/>
            <person name="Barrangou R."/>
            <person name="Klaenhammer T.R."/>
            <person name="Caufield P.W."/>
            <person name="Cui Y."/>
            <person name="Zhang H."/>
            <person name="O'Toole P.W."/>
        </authorList>
    </citation>
    <scope>NUCLEOTIDE SEQUENCE [LARGE SCALE GENOMIC DNA]</scope>
    <source>
        <strain evidence="8 9">DSM 15814</strain>
    </source>
</reference>
<dbReference type="RefSeq" id="WP_081495852.1">
    <property type="nucleotide sequence ID" value="NZ_AUAW01000001.1"/>
</dbReference>
<dbReference type="SUPFAM" id="SSF56281">
    <property type="entry name" value="Metallo-hydrolase/oxidoreductase"/>
    <property type="match status" value="1"/>
</dbReference>
<dbReference type="OrthoDB" id="9761531at2"/>
<dbReference type="GO" id="GO:0030420">
    <property type="term" value="P:establishment of competence for transformation"/>
    <property type="evidence" value="ECO:0007669"/>
    <property type="project" value="InterPro"/>
</dbReference>
<feature type="transmembrane region" description="Helical" evidence="6">
    <location>
        <begin position="199"/>
        <end position="219"/>
    </location>
</feature>
<dbReference type="AlphaFoldDB" id="A0A0R1RJH9"/>
<evidence type="ECO:0000259" key="7">
    <source>
        <dbReference type="SMART" id="SM00849"/>
    </source>
</evidence>
<feature type="transmembrane region" description="Helical" evidence="6">
    <location>
        <begin position="413"/>
        <end position="435"/>
    </location>
</feature>
<dbReference type="PANTHER" id="PTHR30619:SF7">
    <property type="entry name" value="BETA-LACTAMASE DOMAIN PROTEIN"/>
    <property type="match status" value="1"/>
</dbReference>
<dbReference type="PATRIC" id="fig|1114972.6.peg.75"/>
<comment type="caution">
    <text evidence="8">The sequence shown here is derived from an EMBL/GenBank/DDBJ whole genome shotgun (WGS) entry which is preliminary data.</text>
</comment>
<dbReference type="EMBL" id="AZFF01000001">
    <property type="protein sequence ID" value="KRL57071.1"/>
    <property type="molecule type" value="Genomic_DNA"/>
</dbReference>
<dbReference type="PANTHER" id="PTHR30619">
    <property type="entry name" value="DNA INTERNALIZATION/COMPETENCE PROTEIN COMEC/REC2"/>
    <property type="match status" value="1"/>
</dbReference>
<dbReference type="InterPro" id="IPR004797">
    <property type="entry name" value="Competence_ComEC/Rec2"/>
</dbReference>
<dbReference type="Proteomes" id="UP000051999">
    <property type="component" value="Unassembled WGS sequence"/>
</dbReference>
<dbReference type="InterPro" id="IPR004477">
    <property type="entry name" value="ComEC_N"/>
</dbReference>
<dbReference type="GO" id="GO:0005886">
    <property type="term" value="C:plasma membrane"/>
    <property type="evidence" value="ECO:0007669"/>
    <property type="project" value="UniProtKB-SubCell"/>
</dbReference>
<feature type="transmembrane region" description="Helical" evidence="6">
    <location>
        <begin position="474"/>
        <end position="493"/>
    </location>
</feature>
<feature type="transmembrane region" description="Helical" evidence="6">
    <location>
        <begin position="272"/>
        <end position="296"/>
    </location>
</feature>
<dbReference type="InterPro" id="IPR025405">
    <property type="entry name" value="DUF4131"/>
</dbReference>
<keyword evidence="2" id="KW-1003">Cell membrane</keyword>
<evidence type="ECO:0000256" key="6">
    <source>
        <dbReference type="SAM" id="Phobius"/>
    </source>
</evidence>
<feature type="transmembrane region" description="Helical" evidence="6">
    <location>
        <begin position="334"/>
        <end position="356"/>
    </location>
</feature>
<dbReference type="Pfam" id="PF13567">
    <property type="entry name" value="DUF4131"/>
    <property type="match status" value="1"/>
</dbReference>
<keyword evidence="3 6" id="KW-0812">Transmembrane</keyword>
<sequence length="769" mass="85288">MTISNRPPWIFLGLLVGLINAVIVGHFWWAGLGIIYLLVRCLHLGSVRAHMVWLMSAAVLASVWFSYQNMQYQTKTWSTIATRQLSLRVEPDQIQVTGDTASIIGVTKTGQRIRAFGHLTSRQQATQLQAIDQPTQWQVKGTNDLLEGPRNQMQFDRRSQLRAMGIHGSMKMAQWFIVAPSQTVWQWPIDLMHHWRKQLLLYFATLPTTLNEYASNLIIGATANDFYTQNSGLKQLGLLHLFSISGMHVVYLVTLCQFILARLGVPREHSQLMLAIGLPLYAIIAGGSGTLIRAILIGEAGLLQPLLNRKQSTQISGLDMWSLSLIGGVTLQPAVLLTLGGQLSYLLAFALIYVAVEKTWWQTWLMNLVSLPLILHTVFQIHVLSTPVNLLVIPLFGWFIFPLVIIGACLGGVLSWVAGISNTVLTVFSSLTNWFGQLPGMVTFGHLSTLFTCVCLLMTLLAIDERRTRVRCRWLIALAIVYGMAFVTIHWPMDGEVSFIDVGQGDSILLRTPFNQHVSLIDTGGKVGFSKPSWAPTLPGMTNVEAVTVNYLHSRGISEIDDVNCSHQDADHIGDVGRLLQLMIVHTLTIPAGMRQSRGFQTKIAPYLKQTRVIELTAGQQPANFPFTIYHPFHPGPGGNEDSVSLGTIRNGVRFLFMGDLDRAGEREILQHYPRLTADVLKLGHHGSDTSSDPTFIKQVAPKIGIISAGRENRYGHPKQSTLTTLIQKHVAAVNTADTGMISYVYDWLGNAHWQTILPTRTPIAGSPR</sequence>
<name>A0A0R1RJH9_9LACO</name>
<feature type="transmembrane region" description="Helical" evidence="6">
    <location>
        <begin position="363"/>
        <end position="382"/>
    </location>
</feature>
<accession>A0A0R1RJH9</accession>
<evidence type="ECO:0000256" key="1">
    <source>
        <dbReference type="ARBA" id="ARBA00004651"/>
    </source>
</evidence>
<dbReference type="InterPro" id="IPR035681">
    <property type="entry name" value="ComA-like_MBL"/>
</dbReference>
<evidence type="ECO:0000313" key="8">
    <source>
        <dbReference type="EMBL" id="KRL57071.1"/>
    </source>
</evidence>
<dbReference type="NCBIfam" id="TIGR00360">
    <property type="entry name" value="ComEC_N-term"/>
    <property type="match status" value="1"/>
</dbReference>
<proteinExistence type="predicted"/>
<protein>
    <submittedName>
        <fullName evidence="8">ComE operon protein 3</fullName>
    </submittedName>
</protein>
<keyword evidence="9" id="KW-1185">Reference proteome</keyword>
<feature type="transmembrane region" description="Helical" evidence="6">
    <location>
        <begin position="239"/>
        <end position="260"/>
    </location>
</feature>
<keyword evidence="4 6" id="KW-1133">Transmembrane helix</keyword>
<dbReference type="CDD" id="cd07731">
    <property type="entry name" value="ComA-like_MBL-fold"/>
    <property type="match status" value="1"/>
</dbReference>
<dbReference type="Pfam" id="PF03772">
    <property type="entry name" value="Competence"/>
    <property type="match status" value="1"/>
</dbReference>
<dbReference type="Pfam" id="PF00753">
    <property type="entry name" value="Lactamase_B"/>
    <property type="match status" value="1"/>
</dbReference>
<dbReference type="InterPro" id="IPR036866">
    <property type="entry name" value="RibonucZ/Hydroxyglut_hydro"/>
</dbReference>
<dbReference type="Gene3D" id="3.60.15.10">
    <property type="entry name" value="Ribonuclease Z/Hydroxyacylglutathione hydrolase-like"/>
    <property type="match status" value="1"/>
</dbReference>
<gene>
    <name evidence="8" type="ORF">FD35_GL000077</name>
</gene>
<evidence type="ECO:0000256" key="5">
    <source>
        <dbReference type="ARBA" id="ARBA00023136"/>
    </source>
</evidence>
<dbReference type="NCBIfam" id="TIGR00361">
    <property type="entry name" value="ComEC_Rec2"/>
    <property type="match status" value="1"/>
</dbReference>
<evidence type="ECO:0000256" key="4">
    <source>
        <dbReference type="ARBA" id="ARBA00022989"/>
    </source>
</evidence>